<proteinExistence type="predicted"/>
<dbReference type="SUPFAM" id="SSF56672">
    <property type="entry name" value="DNA/RNA polymerases"/>
    <property type="match status" value="1"/>
</dbReference>
<dbReference type="InterPro" id="IPR043502">
    <property type="entry name" value="DNA/RNA_pol_sf"/>
</dbReference>
<name>A0A6S7LMN5_PARCT</name>
<sequence>MKDDEIEEENNNYRIYSLGKGQAEPYVVDVLVSNESLKMEVDIGAAVSVMNEDTYTLLKKKLPNQELKESKIRLNTYTGEQVKVLGQLKEDKNTSVKVNMLLEKYEKVFHKELGTFSGPKAKIYVAEDASPKYYKARPVPYALREKVEKELERLQEEGTIEPVQFADWAAPIVPIVKDDKSIRICGDYKVTVIQAAKLDSYPIPKAEDLFATLSG</sequence>
<dbReference type="EMBL" id="CACRXK020024902">
    <property type="protein sequence ID" value="CAB4039063.1"/>
    <property type="molecule type" value="Genomic_DNA"/>
</dbReference>
<dbReference type="OrthoDB" id="5987109at2759"/>
<comment type="caution">
    <text evidence="1">The sequence shown here is derived from an EMBL/GenBank/DDBJ whole genome shotgun (WGS) entry which is preliminary data.</text>
</comment>
<evidence type="ECO:0000313" key="2">
    <source>
        <dbReference type="Proteomes" id="UP001152795"/>
    </source>
</evidence>
<dbReference type="PANTHER" id="PTHR37984:SF13">
    <property type="entry name" value="RIBONUCLEASE H"/>
    <property type="match status" value="1"/>
</dbReference>
<dbReference type="PANTHER" id="PTHR37984">
    <property type="entry name" value="PROTEIN CBG26694"/>
    <property type="match status" value="1"/>
</dbReference>
<dbReference type="InterPro" id="IPR050951">
    <property type="entry name" value="Retrovirus_Pol_polyprotein"/>
</dbReference>
<accession>A0A6S7LMN5</accession>
<keyword evidence="2" id="KW-1185">Reference proteome</keyword>
<dbReference type="Proteomes" id="UP001152795">
    <property type="component" value="Unassembled WGS sequence"/>
</dbReference>
<organism evidence="1 2">
    <name type="scientific">Paramuricea clavata</name>
    <name type="common">Red gorgonian</name>
    <name type="synonym">Violescent sea-whip</name>
    <dbReference type="NCBI Taxonomy" id="317549"/>
    <lineage>
        <taxon>Eukaryota</taxon>
        <taxon>Metazoa</taxon>
        <taxon>Cnidaria</taxon>
        <taxon>Anthozoa</taxon>
        <taxon>Octocorallia</taxon>
        <taxon>Malacalcyonacea</taxon>
        <taxon>Plexauridae</taxon>
        <taxon>Paramuricea</taxon>
    </lineage>
</organism>
<dbReference type="Gene3D" id="3.10.10.10">
    <property type="entry name" value="HIV Type 1 Reverse Transcriptase, subunit A, domain 1"/>
    <property type="match status" value="1"/>
</dbReference>
<protein>
    <submittedName>
        <fullName evidence="1">Uncharacterized protein</fullName>
    </submittedName>
</protein>
<evidence type="ECO:0000313" key="1">
    <source>
        <dbReference type="EMBL" id="CAB4039063.1"/>
    </source>
</evidence>
<reference evidence="1" key="1">
    <citation type="submission" date="2020-04" db="EMBL/GenBank/DDBJ databases">
        <authorList>
            <person name="Alioto T."/>
            <person name="Alioto T."/>
            <person name="Gomez Garrido J."/>
        </authorList>
    </citation>
    <scope>NUCLEOTIDE SEQUENCE</scope>
    <source>
        <strain evidence="1">A484AB</strain>
    </source>
</reference>
<gene>
    <name evidence="1" type="ORF">PACLA_8A080327</name>
</gene>
<dbReference type="AlphaFoldDB" id="A0A6S7LMN5"/>